<proteinExistence type="inferred from homology"/>
<evidence type="ECO:0000313" key="7">
    <source>
        <dbReference type="EMBL" id="KAG8172892.1"/>
    </source>
</evidence>
<dbReference type="Pfam" id="PF04858">
    <property type="entry name" value="TH1"/>
    <property type="match status" value="1"/>
</dbReference>
<keyword evidence="8" id="KW-1185">Reference proteome</keyword>
<evidence type="ECO:0000256" key="1">
    <source>
        <dbReference type="ARBA" id="ARBA00004123"/>
    </source>
</evidence>
<sequence>MLNFTIKLISDAGYQGEITSISTASQQLEVFSRILKTSVGNILEGGEELLKKNLHEFTRMGVPWRTYLPLQSDTSSLLAQEPKGGSNIKRLSQKLVPMSKSTDHNATPITMALIGQLLFLGMPGPLAMPVKSPHPADILFFSKCIR</sequence>
<gene>
    <name evidence="7" type="ORF">JTE90_010654</name>
</gene>
<dbReference type="PANTHER" id="PTHR12144">
    <property type="entry name" value="NEGATIVE ELONGATION FACTOR D"/>
    <property type="match status" value="1"/>
</dbReference>
<comment type="similarity">
    <text evidence="2">Belongs to the NELF-D family.</text>
</comment>
<evidence type="ECO:0000313" key="8">
    <source>
        <dbReference type="Proteomes" id="UP000827092"/>
    </source>
</evidence>
<accession>A0AAV6TM70</accession>
<dbReference type="AlphaFoldDB" id="A0AAV6TM70"/>
<keyword evidence="3" id="KW-0678">Repressor</keyword>
<name>A0AAV6TM70_9ARAC</name>
<keyword evidence="4" id="KW-0805">Transcription regulation</keyword>
<keyword evidence="6" id="KW-0539">Nucleus</keyword>
<evidence type="ECO:0000256" key="6">
    <source>
        <dbReference type="ARBA" id="ARBA00023242"/>
    </source>
</evidence>
<protein>
    <submittedName>
        <fullName evidence="7">Uncharacterized protein</fullName>
    </submittedName>
</protein>
<comment type="subcellular location">
    <subcellularLocation>
        <location evidence="1">Nucleus</location>
    </subcellularLocation>
</comment>
<evidence type="ECO:0000256" key="5">
    <source>
        <dbReference type="ARBA" id="ARBA00023163"/>
    </source>
</evidence>
<dbReference type="EMBL" id="JAFNEN010002265">
    <property type="protein sequence ID" value="KAG8172892.1"/>
    <property type="molecule type" value="Genomic_DNA"/>
</dbReference>
<keyword evidence="5" id="KW-0804">Transcription</keyword>
<evidence type="ECO:0000256" key="2">
    <source>
        <dbReference type="ARBA" id="ARBA00005726"/>
    </source>
</evidence>
<dbReference type="InterPro" id="IPR006942">
    <property type="entry name" value="TH1"/>
</dbReference>
<dbReference type="GO" id="GO:0032021">
    <property type="term" value="C:NELF complex"/>
    <property type="evidence" value="ECO:0007669"/>
    <property type="project" value="TreeGrafter"/>
</dbReference>
<dbReference type="GO" id="GO:0003723">
    <property type="term" value="F:RNA binding"/>
    <property type="evidence" value="ECO:0007669"/>
    <property type="project" value="TreeGrafter"/>
</dbReference>
<comment type="caution">
    <text evidence="7">The sequence shown here is derived from an EMBL/GenBank/DDBJ whole genome shotgun (WGS) entry which is preliminary data.</text>
</comment>
<evidence type="ECO:0000256" key="3">
    <source>
        <dbReference type="ARBA" id="ARBA00022491"/>
    </source>
</evidence>
<reference evidence="7 8" key="1">
    <citation type="journal article" date="2022" name="Nat. Ecol. Evol.">
        <title>A masculinizing supergene underlies an exaggerated male reproductive morph in a spider.</title>
        <authorList>
            <person name="Hendrickx F."/>
            <person name="De Corte Z."/>
            <person name="Sonet G."/>
            <person name="Van Belleghem S.M."/>
            <person name="Kostlbacher S."/>
            <person name="Vangestel C."/>
        </authorList>
    </citation>
    <scope>NUCLEOTIDE SEQUENCE [LARGE SCALE GENOMIC DNA]</scope>
    <source>
        <strain evidence="7">W744_W776</strain>
    </source>
</reference>
<evidence type="ECO:0000256" key="4">
    <source>
        <dbReference type="ARBA" id="ARBA00023015"/>
    </source>
</evidence>
<dbReference type="GO" id="GO:0034244">
    <property type="term" value="P:negative regulation of transcription elongation by RNA polymerase II"/>
    <property type="evidence" value="ECO:0007669"/>
    <property type="project" value="TreeGrafter"/>
</dbReference>
<dbReference type="PANTHER" id="PTHR12144:SF0">
    <property type="entry name" value="NEGATIVE ELONGATION FACTOR C_D"/>
    <property type="match status" value="1"/>
</dbReference>
<dbReference type="Proteomes" id="UP000827092">
    <property type="component" value="Unassembled WGS sequence"/>
</dbReference>
<organism evidence="7 8">
    <name type="scientific">Oedothorax gibbosus</name>
    <dbReference type="NCBI Taxonomy" id="931172"/>
    <lineage>
        <taxon>Eukaryota</taxon>
        <taxon>Metazoa</taxon>
        <taxon>Ecdysozoa</taxon>
        <taxon>Arthropoda</taxon>
        <taxon>Chelicerata</taxon>
        <taxon>Arachnida</taxon>
        <taxon>Araneae</taxon>
        <taxon>Araneomorphae</taxon>
        <taxon>Entelegynae</taxon>
        <taxon>Araneoidea</taxon>
        <taxon>Linyphiidae</taxon>
        <taxon>Erigoninae</taxon>
        <taxon>Oedothorax</taxon>
    </lineage>
</organism>